<accession>A0A8H4HCU9</accession>
<feature type="domain" description="Azaphilone pigments biosynthesis cluster protein L N-terminal" evidence="3">
    <location>
        <begin position="2"/>
        <end position="210"/>
    </location>
</feature>
<comment type="caution">
    <text evidence="4">The sequence shown here is derived from an EMBL/GenBank/DDBJ whole genome shotgun (WGS) entry which is preliminary data.</text>
</comment>
<reference evidence="4" key="1">
    <citation type="journal article" date="2020" name="bioRxiv">
        <title>Genomic and phenotypic heterogeneity of clinical isolates of the human pathogens Aspergillus fumigatus, Aspergillus lentulus and Aspergillus fumigatiaffinis.</title>
        <authorList>
            <person name="dos Santos R.A.C."/>
            <person name="Steenwyk J.L."/>
            <person name="Rivero-Menendez O."/>
            <person name="Mead M.E."/>
            <person name="Silva L.P."/>
            <person name="Bastos R.W."/>
            <person name="Alastruey-Izquierdo A."/>
            <person name="Goldman G.H."/>
            <person name="Rokas A."/>
        </authorList>
    </citation>
    <scope>NUCLEOTIDE SEQUENCE</scope>
    <source>
        <strain evidence="4">CNM-CM6805</strain>
    </source>
</reference>
<gene>
    <name evidence="4" type="ORF">CNMCM6805_004978</name>
</gene>
<feature type="chain" id="PRO_5044155249" description="Azaphilone pigments biosynthesis cluster protein L N-terminal domain-containing protein" evidence="2">
    <location>
        <begin position="19"/>
        <end position="444"/>
    </location>
</feature>
<evidence type="ECO:0000256" key="1">
    <source>
        <dbReference type="SAM" id="MobiDB-lite"/>
    </source>
</evidence>
<dbReference type="Proteomes" id="UP000653565">
    <property type="component" value="Unassembled WGS sequence"/>
</dbReference>
<proteinExistence type="predicted"/>
<dbReference type="OrthoDB" id="5068804at2759"/>
<reference evidence="4" key="2">
    <citation type="submission" date="2020-04" db="EMBL/GenBank/DDBJ databases">
        <authorList>
            <person name="Santos R.A.C."/>
            <person name="Steenwyk J.L."/>
            <person name="Rivero-Menendez O."/>
            <person name="Mead M.E."/>
            <person name="Silva L.P."/>
            <person name="Bastos R.W."/>
            <person name="Alastruey-Izquierdo A."/>
            <person name="Goldman G.H."/>
            <person name="Rokas A."/>
        </authorList>
    </citation>
    <scope>NUCLEOTIDE SEQUENCE</scope>
    <source>
        <strain evidence="4">CNM-CM6805</strain>
    </source>
</reference>
<feature type="compositionally biased region" description="Polar residues" evidence="1">
    <location>
        <begin position="420"/>
        <end position="430"/>
    </location>
</feature>
<evidence type="ECO:0000313" key="4">
    <source>
        <dbReference type="EMBL" id="KAF4240458.1"/>
    </source>
</evidence>
<dbReference type="AlphaFoldDB" id="A0A8H4HCU9"/>
<evidence type="ECO:0000259" key="3">
    <source>
        <dbReference type="Pfam" id="PF17111"/>
    </source>
</evidence>
<evidence type="ECO:0000256" key="2">
    <source>
        <dbReference type="SAM" id="SignalP"/>
    </source>
</evidence>
<dbReference type="EMBL" id="JAAAPX010000026">
    <property type="protein sequence ID" value="KAF4240458.1"/>
    <property type="molecule type" value="Genomic_DNA"/>
</dbReference>
<keyword evidence="2" id="KW-0732">Signal</keyword>
<keyword evidence="5" id="KW-1185">Reference proteome</keyword>
<feature type="signal peptide" evidence="2">
    <location>
        <begin position="1"/>
        <end position="18"/>
    </location>
</feature>
<feature type="region of interest" description="Disordered" evidence="1">
    <location>
        <begin position="408"/>
        <end position="444"/>
    </location>
</feature>
<dbReference type="InterPro" id="IPR031348">
    <property type="entry name" value="PigL_N"/>
</dbReference>
<sequence>MAEPISLASGILALATFAFQSSVTLYETVNSFRSHPKRVRDLLEELEALSAVLAPLIELIKSNSDANLSALDLPLLRCGNVCKEFQQEVLRCMSRSDGNRTSFRDWARLKYMGDDIDDFRNLLAGYKATINIALTDATLRQSAVAVESIRDYEGLIQDAKEDLGARLESIDRKLEQLAEKGVAQSGSDVAELQSLREERLSTEKCLQICAQLSSHIDQLQLMSDEAGPSRGSVGAEASPEMVTNEGLQECKKSLAVTAAKLEKHMRDVMDRLLSKSETAISSNEDAQDLSRLRDEWETARQCLEICSRADSHLKENVSVIENYGTGDALQFMVSTNGKVLHGKNRGLGWRSRQVGGYVSNESVQQLSRDLAAMHTGHLRSEQPISKDSTMPGASDVVEGEATTGFKERYGRGFTLRTVRTPDTQTSSPGASNGWMEARGESSRM</sequence>
<feature type="domain" description="Azaphilone pigments biosynthesis cluster protein L N-terminal" evidence="3">
    <location>
        <begin position="240"/>
        <end position="306"/>
    </location>
</feature>
<dbReference type="Pfam" id="PF17111">
    <property type="entry name" value="PigL_N"/>
    <property type="match status" value="2"/>
</dbReference>
<name>A0A8H4HCU9_9EURO</name>
<protein>
    <recommendedName>
        <fullName evidence="3">Azaphilone pigments biosynthesis cluster protein L N-terminal domain-containing protein</fullName>
    </recommendedName>
</protein>
<evidence type="ECO:0000313" key="5">
    <source>
        <dbReference type="Proteomes" id="UP000653565"/>
    </source>
</evidence>
<organism evidence="4 5">
    <name type="scientific">Aspergillus fumigatiaffinis</name>
    <dbReference type="NCBI Taxonomy" id="340414"/>
    <lineage>
        <taxon>Eukaryota</taxon>
        <taxon>Fungi</taxon>
        <taxon>Dikarya</taxon>
        <taxon>Ascomycota</taxon>
        <taxon>Pezizomycotina</taxon>
        <taxon>Eurotiomycetes</taxon>
        <taxon>Eurotiomycetidae</taxon>
        <taxon>Eurotiales</taxon>
        <taxon>Aspergillaceae</taxon>
        <taxon>Aspergillus</taxon>
        <taxon>Aspergillus subgen. Fumigati</taxon>
    </lineage>
</organism>